<sequence length="405" mass="45907">MTQYVQYINYKKQGIWVIVGIFTVPEFMAEETKLVLTKPIALDEESDGYIAPNPLQLVLNLLKNVRPGSDLTHFQMPPLFNVPKSQLQCFGELVYSGADTVSRCNSGEKPLDRFTAVVAWSISTVRPVIFGVAPYNPILGETHHISRGNLNVLLEQVSHHPPVSALHATDESQNVEMIWCHHPTSRFYGTSVEADVRGKRLLKLLNHGETYEMNSPKLVMRFFPVAWADWVGNVRIQCQETGLEAELRYRNNSFLGRRGNKRSIKGKIFECSSSKTLYEIDGHWDRTVTMKDTKNGTVTVIYNAKEVVSGLKASIVKDPMQEIWPSESGLVWSEVSQAILNKNWEKAKEAKNAVEEKQRKLLRERESREETWVPKHFTVSHSNEGGWDCSPIQNRVPPAPIVVPL</sequence>
<evidence type="ECO:0000256" key="3">
    <source>
        <dbReference type="ARBA" id="ARBA00023055"/>
    </source>
</evidence>
<evidence type="ECO:0000256" key="1">
    <source>
        <dbReference type="ARBA" id="ARBA00003361"/>
    </source>
</evidence>
<dbReference type="PROSITE" id="PS01013">
    <property type="entry name" value="OSBP"/>
    <property type="match status" value="1"/>
</dbReference>
<dbReference type="FunFam" id="3.30.70.3490:FF:000007">
    <property type="entry name" value="Oxysterol-binding protein-related protein 4B"/>
    <property type="match status" value="1"/>
</dbReference>
<dbReference type="InterPro" id="IPR000648">
    <property type="entry name" value="Oxysterol-bd"/>
</dbReference>
<comment type="function">
    <text evidence="1">May be involved in the transport of sterols.</text>
</comment>
<dbReference type="SUPFAM" id="SSF144000">
    <property type="entry name" value="Oxysterol-binding protein-like"/>
    <property type="match status" value="1"/>
</dbReference>
<dbReference type="Pfam" id="PF01237">
    <property type="entry name" value="Oxysterol_BP"/>
    <property type="match status" value="1"/>
</dbReference>
<organism evidence="6">
    <name type="scientific">Fagus sylvatica</name>
    <name type="common">Beechnut</name>
    <dbReference type="NCBI Taxonomy" id="28930"/>
    <lineage>
        <taxon>Eukaryota</taxon>
        <taxon>Viridiplantae</taxon>
        <taxon>Streptophyta</taxon>
        <taxon>Embryophyta</taxon>
        <taxon>Tracheophyta</taxon>
        <taxon>Spermatophyta</taxon>
        <taxon>Magnoliopsida</taxon>
        <taxon>eudicotyledons</taxon>
        <taxon>Gunneridae</taxon>
        <taxon>Pentapetalae</taxon>
        <taxon>rosids</taxon>
        <taxon>fabids</taxon>
        <taxon>Fagales</taxon>
        <taxon>Fagaceae</taxon>
        <taxon>Fagus</taxon>
    </lineage>
</organism>
<dbReference type="InterPro" id="IPR018494">
    <property type="entry name" value="Oxysterol-bd_CS"/>
</dbReference>
<evidence type="ECO:0000313" key="6">
    <source>
        <dbReference type="EMBL" id="SPD12551.1"/>
    </source>
</evidence>
<protein>
    <recommendedName>
        <fullName evidence="7">Oxysterol-binding protein</fullName>
    </recommendedName>
</protein>
<reference evidence="6" key="1">
    <citation type="submission" date="2018-02" db="EMBL/GenBank/DDBJ databases">
        <authorList>
            <person name="Cohen D.B."/>
            <person name="Kent A.D."/>
        </authorList>
    </citation>
    <scope>NUCLEOTIDE SEQUENCE</scope>
</reference>
<dbReference type="GO" id="GO:0005829">
    <property type="term" value="C:cytosol"/>
    <property type="evidence" value="ECO:0007669"/>
    <property type="project" value="TreeGrafter"/>
</dbReference>
<evidence type="ECO:0000256" key="4">
    <source>
        <dbReference type="ARBA" id="ARBA00023121"/>
    </source>
</evidence>
<dbReference type="Gene3D" id="2.40.160.120">
    <property type="match status" value="1"/>
</dbReference>
<evidence type="ECO:0000256" key="2">
    <source>
        <dbReference type="ARBA" id="ARBA00008842"/>
    </source>
</evidence>
<proteinExistence type="inferred from homology"/>
<gene>
    <name evidence="6" type="ORF">FSB_LOCUS40433</name>
</gene>
<evidence type="ECO:0000256" key="5">
    <source>
        <dbReference type="RuleBase" id="RU003844"/>
    </source>
</evidence>
<dbReference type="InterPro" id="IPR037239">
    <property type="entry name" value="OSBP_sf"/>
</dbReference>
<dbReference type="FunFam" id="2.40.160.120:FF:000011">
    <property type="entry name" value="Oxysterol-binding protein-related protein 4C"/>
    <property type="match status" value="1"/>
</dbReference>
<name>A0A2N9HLG2_FAGSY</name>
<evidence type="ECO:0008006" key="7">
    <source>
        <dbReference type="Google" id="ProtNLM"/>
    </source>
</evidence>
<dbReference type="GO" id="GO:0006869">
    <property type="term" value="P:lipid transport"/>
    <property type="evidence" value="ECO:0007669"/>
    <property type="project" value="UniProtKB-KW"/>
</dbReference>
<keyword evidence="3" id="KW-0813">Transport</keyword>
<dbReference type="EMBL" id="OIVN01003632">
    <property type="protein sequence ID" value="SPD12551.1"/>
    <property type="molecule type" value="Genomic_DNA"/>
</dbReference>
<dbReference type="Gene3D" id="3.30.70.3490">
    <property type="match status" value="1"/>
</dbReference>
<accession>A0A2N9HLG2</accession>
<comment type="similarity">
    <text evidence="2 5">Belongs to the OSBP family.</text>
</comment>
<dbReference type="PANTHER" id="PTHR10972:SF102">
    <property type="entry name" value="OXYSTEROL-BINDING PROTEIN"/>
    <property type="match status" value="1"/>
</dbReference>
<dbReference type="AlphaFoldDB" id="A0A2N9HLG2"/>
<dbReference type="GO" id="GO:0016020">
    <property type="term" value="C:membrane"/>
    <property type="evidence" value="ECO:0007669"/>
    <property type="project" value="TreeGrafter"/>
</dbReference>
<keyword evidence="4" id="KW-0446">Lipid-binding</keyword>
<dbReference type="GO" id="GO:0032934">
    <property type="term" value="F:sterol binding"/>
    <property type="evidence" value="ECO:0007669"/>
    <property type="project" value="TreeGrafter"/>
</dbReference>
<dbReference type="PANTHER" id="PTHR10972">
    <property type="entry name" value="OXYSTEROL-BINDING PROTEIN-RELATED"/>
    <property type="match status" value="1"/>
</dbReference>
<keyword evidence="3" id="KW-0445">Lipid transport</keyword>